<evidence type="ECO:0000313" key="2">
    <source>
        <dbReference type="Proteomes" id="UP000585970"/>
    </source>
</evidence>
<dbReference type="InterPro" id="IPR036188">
    <property type="entry name" value="FAD/NAD-bd_sf"/>
</dbReference>
<proteinExistence type="predicted"/>
<gene>
    <name evidence="1" type="ORF">GGR08_001125</name>
</gene>
<dbReference type="AlphaFoldDB" id="A0A840DZ76"/>
<dbReference type="GO" id="GO:0032259">
    <property type="term" value="P:methylation"/>
    <property type="evidence" value="ECO:0007669"/>
    <property type="project" value="UniProtKB-KW"/>
</dbReference>
<accession>A0A840DZ76</accession>
<name>A0A840DZ76_9HYPH</name>
<reference evidence="1 2" key="1">
    <citation type="submission" date="2020-08" db="EMBL/GenBank/DDBJ databases">
        <title>Genomic Encyclopedia of Type Strains, Phase IV (KMG-IV): sequencing the most valuable type-strain genomes for metagenomic binning, comparative biology and taxonomic classification.</title>
        <authorList>
            <person name="Goeker M."/>
        </authorList>
    </citation>
    <scope>NUCLEOTIDE SEQUENCE [LARGE SCALE GENOMIC DNA]</scope>
    <source>
        <strain evidence="1 2">DSM 100694</strain>
    </source>
</reference>
<protein>
    <submittedName>
        <fullName evidence="1">Folate-dependent tRNA-U54 methylase TrmFO/GidA</fullName>
    </submittedName>
</protein>
<dbReference type="Gene3D" id="3.50.50.60">
    <property type="entry name" value="FAD/NAD(P)-binding domain"/>
    <property type="match status" value="1"/>
</dbReference>
<dbReference type="Proteomes" id="UP000585970">
    <property type="component" value="Unassembled WGS sequence"/>
</dbReference>
<organism evidence="1 2">
    <name type="scientific">Bartonella fuyuanensis</name>
    <dbReference type="NCBI Taxonomy" id="1460968"/>
    <lineage>
        <taxon>Bacteria</taxon>
        <taxon>Pseudomonadati</taxon>
        <taxon>Pseudomonadota</taxon>
        <taxon>Alphaproteobacteria</taxon>
        <taxon>Hyphomicrobiales</taxon>
        <taxon>Bartonellaceae</taxon>
        <taxon>Bartonella</taxon>
    </lineage>
</organism>
<dbReference type="GO" id="GO:0008168">
    <property type="term" value="F:methyltransferase activity"/>
    <property type="evidence" value="ECO:0007669"/>
    <property type="project" value="UniProtKB-KW"/>
</dbReference>
<dbReference type="EMBL" id="JACIFE010000012">
    <property type="protein sequence ID" value="MBB4076815.1"/>
    <property type="molecule type" value="Genomic_DNA"/>
</dbReference>
<evidence type="ECO:0000313" key="1">
    <source>
        <dbReference type="EMBL" id="MBB4076815.1"/>
    </source>
</evidence>
<keyword evidence="1" id="KW-0489">Methyltransferase</keyword>
<keyword evidence="1" id="KW-0808">Transferase</keyword>
<keyword evidence="2" id="KW-1185">Reference proteome</keyword>
<comment type="caution">
    <text evidence="1">The sequence shown here is derived from an EMBL/GenBank/DDBJ whole genome shotgun (WGS) entry which is preliminary data.</text>
</comment>
<sequence length="52" mass="5814">MKAADINKVPAGRTLAIDRNEFLKTVTTALENHPFIIIKHEGIQKILKLGNM</sequence>